<reference evidence="2" key="3">
    <citation type="submission" date="2025-09" db="UniProtKB">
        <authorList>
            <consortium name="Ensembl"/>
        </authorList>
    </citation>
    <scope>IDENTIFICATION</scope>
</reference>
<feature type="compositionally biased region" description="Basic and acidic residues" evidence="1">
    <location>
        <begin position="78"/>
        <end position="102"/>
    </location>
</feature>
<name>A0A8D2FLD8_THEGE</name>
<keyword evidence="3" id="KW-1185">Reference proteome</keyword>
<dbReference type="AlphaFoldDB" id="A0A8D2FLD8"/>
<proteinExistence type="predicted"/>
<reference evidence="2" key="2">
    <citation type="submission" date="2025-08" db="UniProtKB">
        <authorList>
            <consortium name="Ensembl"/>
        </authorList>
    </citation>
    <scope>IDENTIFICATION</scope>
</reference>
<feature type="region of interest" description="Disordered" evidence="1">
    <location>
        <begin position="73"/>
        <end position="126"/>
    </location>
</feature>
<evidence type="ECO:0000256" key="1">
    <source>
        <dbReference type="SAM" id="MobiDB-lite"/>
    </source>
</evidence>
<sequence>MTSEGFLTSGPSGLRTRLFLSFLSANCGRVFNFKDSGMNSSLIRTCYYCACFTAPGVGRLILQKLHAFRALGGTGTSKESEGIKAGEMRPTLERQEERREKPLGGPDMVANACNPSYLGGQGRRIA</sequence>
<dbReference type="Proteomes" id="UP000694411">
    <property type="component" value="Chromosome 10"/>
</dbReference>
<organism evidence="2 3">
    <name type="scientific">Theropithecus gelada</name>
    <name type="common">Gelada baboon</name>
    <dbReference type="NCBI Taxonomy" id="9565"/>
    <lineage>
        <taxon>Eukaryota</taxon>
        <taxon>Metazoa</taxon>
        <taxon>Chordata</taxon>
        <taxon>Craniata</taxon>
        <taxon>Vertebrata</taxon>
        <taxon>Euteleostomi</taxon>
        <taxon>Mammalia</taxon>
        <taxon>Eutheria</taxon>
        <taxon>Euarchontoglires</taxon>
        <taxon>Primates</taxon>
        <taxon>Haplorrhini</taxon>
        <taxon>Catarrhini</taxon>
        <taxon>Cercopithecidae</taxon>
        <taxon>Cercopithecinae</taxon>
        <taxon>Theropithecus</taxon>
    </lineage>
</organism>
<accession>A0A8D2FLD8</accession>
<protein>
    <submittedName>
        <fullName evidence="2">Uncharacterized protein</fullName>
    </submittedName>
</protein>
<reference evidence="2" key="1">
    <citation type="submission" date="2018-05" db="EMBL/GenBank/DDBJ databases">
        <title>Whole genome of Theropithecus gelada.</title>
        <authorList>
            <person name="Chiou K.L."/>
            <person name="Snyder-Mackler N."/>
        </authorList>
    </citation>
    <scope>NUCLEOTIDE SEQUENCE [LARGE SCALE GENOMIC DNA]</scope>
</reference>
<evidence type="ECO:0000313" key="3">
    <source>
        <dbReference type="Proteomes" id="UP000694411"/>
    </source>
</evidence>
<evidence type="ECO:0000313" key="2">
    <source>
        <dbReference type="Ensembl" id="ENSTGEP00000021231.1"/>
    </source>
</evidence>
<dbReference type="Ensembl" id="ENSTGET00000025306.1">
    <property type="protein sequence ID" value="ENSTGEP00000021231.1"/>
    <property type="gene ID" value="ENSTGEG00000017118.1"/>
</dbReference>